<dbReference type="InterPro" id="IPR010730">
    <property type="entry name" value="HET"/>
</dbReference>
<protein>
    <recommendedName>
        <fullName evidence="1">Heterokaryon incompatibility domain-containing protein</fullName>
    </recommendedName>
</protein>
<organism evidence="2 3">
    <name type="scientific">Thelonectria olida</name>
    <dbReference type="NCBI Taxonomy" id="1576542"/>
    <lineage>
        <taxon>Eukaryota</taxon>
        <taxon>Fungi</taxon>
        <taxon>Dikarya</taxon>
        <taxon>Ascomycota</taxon>
        <taxon>Pezizomycotina</taxon>
        <taxon>Sordariomycetes</taxon>
        <taxon>Hypocreomycetidae</taxon>
        <taxon>Hypocreales</taxon>
        <taxon>Nectriaceae</taxon>
        <taxon>Thelonectria</taxon>
    </lineage>
</organism>
<dbReference type="InterPro" id="IPR052895">
    <property type="entry name" value="HetReg/Transcr_Mod"/>
</dbReference>
<evidence type="ECO:0000259" key="1">
    <source>
        <dbReference type="Pfam" id="PF06985"/>
    </source>
</evidence>
<dbReference type="EMBL" id="JAGPYM010000003">
    <property type="protein sequence ID" value="KAH6896495.1"/>
    <property type="molecule type" value="Genomic_DNA"/>
</dbReference>
<dbReference type="PANTHER" id="PTHR24148">
    <property type="entry name" value="ANKYRIN REPEAT DOMAIN-CONTAINING PROTEIN 39 HOMOLOG-RELATED"/>
    <property type="match status" value="1"/>
</dbReference>
<reference evidence="2 3" key="1">
    <citation type="journal article" date="2021" name="Nat. Commun.">
        <title>Genetic determinants of endophytism in the Arabidopsis root mycobiome.</title>
        <authorList>
            <person name="Mesny F."/>
            <person name="Miyauchi S."/>
            <person name="Thiergart T."/>
            <person name="Pickel B."/>
            <person name="Atanasova L."/>
            <person name="Karlsson M."/>
            <person name="Huettel B."/>
            <person name="Barry K.W."/>
            <person name="Haridas S."/>
            <person name="Chen C."/>
            <person name="Bauer D."/>
            <person name="Andreopoulos W."/>
            <person name="Pangilinan J."/>
            <person name="LaButti K."/>
            <person name="Riley R."/>
            <person name="Lipzen A."/>
            <person name="Clum A."/>
            <person name="Drula E."/>
            <person name="Henrissat B."/>
            <person name="Kohler A."/>
            <person name="Grigoriev I.V."/>
            <person name="Martin F.M."/>
            <person name="Hacquard S."/>
        </authorList>
    </citation>
    <scope>NUCLEOTIDE SEQUENCE [LARGE SCALE GENOMIC DNA]</scope>
    <source>
        <strain evidence="2 3">MPI-CAGE-CH-0241</strain>
    </source>
</reference>
<proteinExistence type="predicted"/>
<dbReference type="AlphaFoldDB" id="A0A9P8WCL2"/>
<dbReference type="PANTHER" id="PTHR24148:SF64">
    <property type="entry name" value="HETEROKARYON INCOMPATIBILITY DOMAIN-CONTAINING PROTEIN"/>
    <property type="match status" value="1"/>
</dbReference>
<feature type="domain" description="Heterokaryon incompatibility" evidence="1">
    <location>
        <begin position="130"/>
        <end position="272"/>
    </location>
</feature>
<comment type="caution">
    <text evidence="2">The sequence shown here is derived from an EMBL/GenBank/DDBJ whole genome shotgun (WGS) entry which is preliminary data.</text>
</comment>
<dbReference type="OrthoDB" id="2288928at2759"/>
<sequence>MSSQKYQRLPSSSSIRLLRIAPGWPGDPLRVELTVIPDRNTAPPYDALSNVWGRKMSSDLILCNGVRISVTENLASALHMPRPLPVVGDPARNGVKVLDTARHEVHSNNGQWKGFAISRNETEFIEARRAGTTSPDGVDFIWIDALCFNQADLAECAEQVRGMRGIDTAARLVRIWLGKSFVNPDGSPFVLPGIKTSKLDDALNLMHVAELGQMPFVLAFIGGIHRNEELYDKSTTAHPIVRTLPHQDAIEWTFLRAFLAQPWFHCVWIVQEIVMARQAKVPMAGDWEFGRDSFAKVMNILDVSLLSHSQARGRAEDIWQGLNLAPIRYLCYNHSRPSHTNQLLSLLSYGRESKATKDVDHVFAGFGMATEVAKPDKTARNIS</sequence>
<dbReference type="Pfam" id="PF06985">
    <property type="entry name" value="HET"/>
    <property type="match status" value="1"/>
</dbReference>
<evidence type="ECO:0000313" key="3">
    <source>
        <dbReference type="Proteomes" id="UP000777438"/>
    </source>
</evidence>
<name>A0A9P8WCL2_9HYPO</name>
<keyword evidence="3" id="KW-1185">Reference proteome</keyword>
<evidence type="ECO:0000313" key="2">
    <source>
        <dbReference type="EMBL" id="KAH6896495.1"/>
    </source>
</evidence>
<gene>
    <name evidence="2" type="ORF">B0T10DRAFT_556373</name>
</gene>
<accession>A0A9P8WCL2</accession>
<dbReference type="Proteomes" id="UP000777438">
    <property type="component" value="Unassembled WGS sequence"/>
</dbReference>